<dbReference type="AlphaFoldDB" id="A0A392V7P9"/>
<sequence length="50" mass="5491">MAARIFSETVEYRYRCAASSKPLEVLGQPVVGNESFRDWAIASSLIAGRS</sequence>
<accession>A0A392V7P9</accession>
<reference evidence="1 2" key="1">
    <citation type="journal article" date="2018" name="Front. Plant Sci.">
        <title>Red Clover (Trifolium pratense) and Zigzag Clover (T. medium) - A Picture of Genomic Similarities and Differences.</title>
        <authorList>
            <person name="Dluhosova J."/>
            <person name="Istvanek J."/>
            <person name="Nedelnik J."/>
            <person name="Repkova J."/>
        </authorList>
    </citation>
    <scope>NUCLEOTIDE SEQUENCE [LARGE SCALE GENOMIC DNA]</scope>
    <source>
        <strain evidence="2">cv. 10/8</strain>
        <tissue evidence="1">Leaf</tissue>
    </source>
</reference>
<keyword evidence="2" id="KW-1185">Reference proteome</keyword>
<proteinExistence type="predicted"/>
<name>A0A392V7P9_9FABA</name>
<organism evidence="1 2">
    <name type="scientific">Trifolium medium</name>
    <dbReference type="NCBI Taxonomy" id="97028"/>
    <lineage>
        <taxon>Eukaryota</taxon>
        <taxon>Viridiplantae</taxon>
        <taxon>Streptophyta</taxon>
        <taxon>Embryophyta</taxon>
        <taxon>Tracheophyta</taxon>
        <taxon>Spermatophyta</taxon>
        <taxon>Magnoliopsida</taxon>
        <taxon>eudicotyledons</taxon>
        <taxon>Gunneridae</taxon>
        <taxon>Pentapetalae</taxon>
        <taxon>rosids</taxon>
        <taxon>fabids</taxon>
        <taxon>Fabales</taxon>
        <taxon>Fabaceae</taxon>
        <taxon>Papilionoideae</taxon>
        <taxon>50 kb inversion clade</taxon>
        <taxon>NPAAA clade</taxon>
        <taxon>Hologalegina</taxon>
        <taxon>IRL clade</taxon>
        <taxon>Trifolieae</taxon>
        <taxon>Trifolium</taxon>
    </lineage>
</organism>
<comment type="caution">
    <text evidence="1">The sequence shown here is derived from an EMBL/GenBank/DDBJ whole genome shotgun (WGS) entry which is preliminary data.</text>
</comment>
<evidence type="ECO:0000313" key="1">
    <source>
        <dbReference type="EMBL" id="MCI84336.1"/>
    </source>
</evidence>
<feature type="non-terminal residue" evidence="1">
    <location>
        <position position="50"/>
    </location>
</feature>
<evidence type="ECO:0000313" key="2">
    <source>
        <dbReference type="Proteomes" id="UP000265520"/>
    </source>
</evidence>
<dbReference type="Proteomes" id="UP000265520">
    <property type="component" value="Unassembled WGS sequence"/>
</dbReference>
<protein>
    <submittedName>
        <fullName evidence="1">Uncharacterized protein</fullName>
    </submittedName>
</protein>
<dbReference type="EMBL" id="LXQA011088514">
    <property type="protein sequence ID" value="MCI84336.1"/>
    <property type="molecule type" value="Genomic_DNA"/>
</dbReference>